<organism evidence="2 3">
    <name type="scientific">Pseudocercospora fuligena</name>
    <dbReference type="NCBI Taxonomy" id="685502"/>
    <lineage>
        <taxon>Eukaryota</taxon>
        <taxon>Fungi</taxon>
        <taxon>Dikarya</taxon>
        <taxon>Ascomycota</taxon>
        <taxon>Pezizomycotina</taxon>
        <taxon>Dothideomycetes</taxon>
        <taxon>Dothideomycetidae</taxon>
        <taxon>Mycosphaerellales</taxon>
        <taxon>Mycosphaerellaceae</taxon>
        <taxon>Pseudocercospora</taxon>
    </lineage>
</organism>
<dbReference type="Proteomes" id="UP000660729">
    <property type="component" value="Unassembled WGS sequence"/>
</dbReference>
<sequence length="180" mass="20373">MAPQPPAVLERELRTTLKRLLIGTILYFCGRIALRLESCTSSIILDVGIAFLIPVIAFLYRAATITSSTVFIDSAFAMLFRLPPTPIAFCRWAEMNQYPSPRDDTPLSSVLFSIVYALSMAMGLLVDACSEILRMPMQGFCEEVRWFMVGICIWKFGVLAFFLARCFVRSQGYLDRARYI</sequence>
<reference evidence="2" key="1">
    <citation type="submission" date="2020-04" db="EMBL/GenBank/DDBJ databases">
        <title>Draft genome resource of the tomato pathogen Pseudocercospora fuligena.</title>
        <authorList>
            <person name="Zaccaron A."/>
        </authorList>
    </citation>
    <scope>NUCLEOTIDE SEQUENCE</scope>
    <source>
        <strain evidence="2">PF001</strain>
    </source>
</reference>
<feature type="transmembrane region" description="Helical" evidence="1">
    <location>
        <begin position="105"/>
        <end position="126"/>
    </location>
</feature>
<evidence type="ECO:0000313" key="3">
    <source>
        <dbReference type="Proteomes" id="UP000660729"/>
    </source>
</evidence>
<keyword evidence="1" id="KW-1133">Transmembrane helix</keyword>
<dbReference type="EMBL" id="JABCIY010000021">
    <property type="protein sequence ID" value="KAF7196987.1"/>
    <property type="molecule type" value="Genomic_DNA"/>
</dbReference>
<evidence type="ECO:0000256" key="1">
    <source>
        <dbReference type="SAM" id="Phobius"/>
    </source>
</evidence>
<accession>A0A8H6RU90</accession>
<feature type="transmembrane region" description="Helical" evidence="1">
    <location>
        <begin position="43"/>
        <end position="63"/>
    </location>
</feature>
<evidence type="ECO:0000313" key="2">
    <source>
        <dbReference type="EMBL" id="KAF7196987.1"/>
    </source>
</evidence>
<gene>
    <name evidence="2" type="ORF">HII31_01687</name>
</gene>
<keyword evidence="1" id="KW-0472">Membrane</keyword>
<comment type="caution">
    <text evidence="2">The sequence shown here is derived from an EMBL/GenBank/DDBJ whole genome shotgun (WGS) entry which is preliminary data.</text>
</comment>
<keyword evidence="3" id="KW-1185">Reference proteome</keyword>
<dbReference type="AlphaFoldDB" id="A0A8H6RU90"/>
<proteinExistence type="predicted"/>
<name>A0A8H6RU90_9PEZI</name>
<protein>
    <submittedName>
        <fullName evidence="2">Uncharacterized protein</fullName>
    </submittedName>
</protein>
<feature type="transmembrane region" description="Helical" evidence="1">
    <location>
        <begin position="146"/>
        <end position="168"/>
    </location>
</feature>
<keyword evidence="1" id="KW-0812">Transmembrane</keyword>